<dbReference type="InterPro" id="IPR001849">
    <property type="entry name" value="PH_domain"/>
</dbReference>
<dbReference type="FunCoup" id="E9HAM3">
    <property type="interactions" value="49"/>
</dbReference>
<evidence type="ECO:0000256" key="1">
    <source>
        <dbReference type="ARBA" id="ARBA00004413"/>
    </source>
</evidence>
<comment type="similarity">
    <text evidence="2">Belongs to the MELT/VEPH family.</text>
</comment>
<dbReference type="InterPro" id="IPR039888">
    <property type="entry name" value="Melted-like"/>
</dbReference>
<dbReference type="SUPFAM" id="SSF50729">
    <property type="entry name" value="PH domain-like"/>
    <property type="match status" value="1"/>
</dbReference>
<proteinExistence type="inferred from homology"/>
<keyword evidence="8" id="KW-1185">Reference proteome</keyword>
<dbReference type="OMA" id="WIRIMLL"/>
<dbReference type="EMBL" id="GL732612">
    <property type="protein sequence ID" value="EFX71240.1"/>
    <property type="molecule type" value="Genomic_DNA"/>
</dbReference>
<comment type="subcellular location">
    <subcellularLocation>
        <location evidence="1">Cell membrane</location>
        <topology evidence="1">Peripheral membrane protein</topology>
        <orientation evidence="1">Cytoplasmic side</orientation>
    </subcellularLocation>
</comment>
<feature type="region of interest" description="Disordered" evidence="5">
    <location>
        <begin position="561"/>
        <end position="602"/>
    </location>
</feature>
<evidence type="ECO:0000256" key="3">
    <source>
        <dbReference type="ARBA" id="ARBA00022475"/>
    </source>
</evidence>
<dbReference type="Pfam" id="PF00169">
    <property type="entry name" value="PH"/>
    <property type="match status" value="1"/>
</dbReference>
<dbReference type="PROSITE" id="PS50003">
    <property type="entry name" value="PH_DOMAIN"/>
    <property type="match status" value="1"/>
</dbReference>
<sequence>MHELFTQVLTKKDLSKAGDLFSVDDKSIIQDLSEVIHKIREIIHLSEYKRNANDQSVVEICITRVTSAIRETGSIEKHADALVALLESCLCHSLAPSSKGEDPPHTKIASDVLSCIFLNYSKRGVMELALPVAVKFLHKGNRDLSRNLSSYLSLAAINNSDLLAQHIQPIIDSFISGNYALARVLPQVYAVNREAIHGHVMTLASLLPLCDTPEKISLLSLLGPIARNQPALLEASLPQLCDCLSVPSAIPATLQLLTEMAAYKASLLLDYSSRIKEAAETSPSVVCLAAQVIARIGQVNEDRGQEALDFVVQQIIQAENHNIPSLLREVASLCATHPKLLTERLVNKLESYVEAAPSVAKNIYQQMKSNLSAQRSGQGVPKNNANVTVLKVNGENQHGTGTNHHRLSLPLQGFTGNLSSVNNATSNNNRASLGGFVNVGNMSVPISVASAVFSGTPVYNSQGIPVLLTFGPGGLNITNPSTTTSTSNSNSVSNSGNRNPTPFSMIPSSLSSLAPSPPPIGQNGGGSAKMHDEMNQSAVDNQHHKASMNTLASQSTLSFHNSSVTLSNPSGQQQPQQQVVVRRNHAQSGNFSGNPNGERNRQDDAVGMAASQRISVFEPYPMQDAVKHFCDKHLDKIKAYMERLMARLPLPVKCTIEERRSKKHAKVHFTCQGKSEYCLYGKSLFALKTKHPRLWIHLMFLALQVRARSTSALSTRDASVSSLKNCWDILKCDNRSFLNLVMSAFPSAKDQDCLMHELQQDRFFDVFEFNAPAGTWNCFLCNHPERAPGFMQENHPLMEGQLKEKRNKWLIFRRWRTRYFTLSGAHLSYKESKLDQDATPIEINQIRSVKVGRQGRSIPKAFEIFTSDKTYVLKAKDGKNAEEWVQCLSIAVASSHARDTPSRPPSQHFSLAQSQFGLRTAV</sequence>
<gene>
    <name evidence="7" type="ORF">DAPPUDRAFT_60460</name>
</gene>
<keyword evidence="3" id="KW-1003">Cell membrane</keyword>
<dbReference type="SUPFAM" id="SSF48371">
    <property type="entry name" value="ARM repeat"/>
    <property type="match status" value="1"/>
</dbReference>
<dbReference type="eggNOG" id="KOG3723">
    <property type="taxonomic scope" value="Eukaryota"/>
</dbReference>
<feature type="domain" description="PH" evidence="6">
    <location>
        <begin position="795"/>
        <end position="893"/>
    </location>
</feature>
<organism evidence="7 8">
    <name type="scientific">Daphnia pulex</name>
    <name type="common">Water flea</name>
    <dbReference type="NCBI Taxonomy" id="6669"/>
    <lineage>
        <taxon>Eukaryota</taxon>
        <taxon>Metazoa</taxon>
        <taxon>Ecdysozoa</taxon>
        <taxon>Arthropoda</taxon>
        <taxon>Crustacea</taxon>
        <taxon>Branchiopoda</taxon>
        <taxon>Diplostraca</taxon>
        <taxon>Cladocera</taxon>
        <taxon>Anomopoda</taxon>
        <taxon>Daphniidae</taxon>
        <taxon>Daphnia</taxon>
    </lineage>
</organism>
<evidence type="ECO:0000256" key="2">
    <source>
        <dbReference type="ARBA" id="ARBA00010187"/>
    </source>
</evidence>
<name>E9HAM3_DAPPU</name>
<evidence type="ECO:0000313" key="8">
    <source>
        <dbReference type="Proteomes" id="UP000000305"/>
    </source>
</evidence>
<dbReference type="CDD" id="cd01264">
    <property type="entry name" value="PH_MELT_VEPH1"/>
    <property type="match status" value="1"/>
</dbReference>
<dbReference type="PhylomeDB" id="E9HAM3"/>
<evidence type="ECO:0000313" key="7">
    <source>
        <dbReference type="EMBL" id="EFX71240.1"/>
    </source>
</evidence>
<dbReference type="PANTHER" id="PTHR21630:SF10">
    <property type="entry name" value="VENTRICULAR ZONE-EXPRESSED PH DOMAIN-CONTAINING PROTEIN HOMOLOG 1"/>
    <property type="match status" value="1"/>
</dbReference>
<dbReference type="GO" id="GO:0009966">
    <property type="term" value="P:regulation of signal transduction"/>
    <property type="evidence" value="ECO:0000318"/>
    <property type="project" value="GO_Central"/>
</dbReference>
<protein>
    <recommendedName>
        <fullName evidence="6">PH domain-containing protein</fullName>
    </recommendedName>
</protein>
<dbReference type="AlphaFoldDB" id="E9HAM3"/>
<feature type="region of interest" description="Disordered" evidence="5">
    <location>
        <begin position="479"/>
        <end position="531"/>
    </location>
</feature>
<dbReference type="InterPro" id="IPR011993">
    <property type="entry name" value="PH-like_dom_sf"/>
</dbReference>
<dbReference type="HOGENOM" id="CLU_010394_0_0_1"/>
<feature type="compositionally biased region" description="Polar residues" evidence="5">
    <location>
        <begin position="561"/>
        <end position="571"/>
    </location>
</feature>
<keyword evidence="4" id="KW-0472">Membrane</keyword>
<dbReference type="SMART" id="SM00233">
    <property type="entry name" value="PH"/>
    <property type="match status" value="1"/>
</dbReference>
<feature type="compositionally biased region" description="Low complexity" evidence="5">
    <location>
        <begin position="479"/>
        <end position="499"/>
    </location>
</feature>
<dbReference type="PANTHER" id="PTHR21630">
    <property type="entry name" value="VEPH-A/MELTED"/>
    <property type="match status" value="1"/>
</dbReference>
<accession>E9HAM3</accession>
<dbReference type="Gene3D" id="2.30.29.30">
    <property type="entry name" value="Pleckstrin-homology domain (PH domain)/Phosphotyrosine-binding domain (PTB)"/>
    <property type="match status" value="1"/>
</dbReference>
<evidence type="ECO:0000259" key="6">
    <source>
        <dbReference type="PROSITE" id="PS50003"/>
    </source>
</evidence>
<dbReference type="InterPro" id="IPR016024">
    <property type="entry name" value="ARM-type_fold"/>
</dbReference>
<feature type="compositionally biased region" description="Low complexity" evidence="5">
    <location>
        <begin position="572"/>
        <end position="581"/>
    </location>
</feature>
<dbReference type="OrthoDB" id="5869902at2759"/>
<dbReference type="GO" id="GO:0010314">
    <property type="term" value="F:phosphatidylinositol-5-phosphate binding"/>
    <property type="evidence" value="ECO:0000318"/>
    <property type="project" value="GO_Central"/>
</dbReference>
<reference evidence="7 8" key="1">
    <citation type="journal article" date="2011" name="Science">
        <title>The ecoresponsive genome of Daphnia pulex.</title>
        <authorList>
            <person name="Colbourne J.K."/>
            <person name="Pfrender M.E."/>
            <person name="Gilbert D."/>
            <person name="Thomas W.K."/>
            <person name="Tucker A."/>
            <person name="Oakley T.H."/>
            <person name="Tokishita S."/>
            <person name="Aerts A."/>
            <person name="Arnold G.J."/>
            <person name="Basu M.K."/>
            <person name="Bauer D.J."/>
            <person name="Caceres C.E."/>
            <person name="Carmel L."/>
            <person name="Casola C."/>
            <person name="Choi J.H."/>
            <person name="Detter J.C."/>
            <person name="Dong Q."/>
            <person name="Dusheyko S."/>
            <person name="Eads B.D."/>
            <person name="Frohlich T."/>
            <person name="Geiler-Samerotte K.A."/>
            <person name="Gerlach D."/>
            <person name="Hatcher P."/>
            <person name="Jogdeo S."/>
            <person name="Krijgsveld J."/>
            <person name="Kriventseva E.V."/>
            <person name="Kultz D."/>
            <person name="Laforsch C."/>
            <person name="Lindquist E."/>
            <person name="Lopez J."/>
            <person name="Manak J.R."/>
            <person name="Muller J."/>
            <person name="Pangilinan J."/>
            <person name="Patwardhan R.P."/>
            <person name="Pitluck S."/>
            <person name="Pritham E.J."/>
            <person name="Rechtsteiner A."/>
            <person name="Rho M."/>
            <person name="Rogozin I.B."/>
            <person name="Sakarya O."/>
            <person name="Salamov A."/>
            <person name="Schaack S."/>
            <person name="Shapiro H."/>
            <person name="Shiga Y."/>
            <person name="Skalitzky C."/>
            <person name="Smith Z."/>
            <person name="Souvorov A."/>
            <person name="Sung W."/>
            <person name="Tang Z."/>
            <person name="Tsuchiya D."/>
            <person name="Tu H."/>
            <person name="Vos H."/>
            <person name="Wang M."/>
            <person name="Wolf Y.I."/>
            <person name="Yamagata H."/>
            <person name="Yamada T."/>
            <person name="Ye Y."/>
            <person name="Shaw J.R."/>
            <person name="Andrews J."/>
            <person name="Crease T.J."/>
            <person name="Tang H."/>
            <person name="Lucas S.M."/>
            <person name="Robertson H.M."/>
            <person name="Bork P."/>
            <person name="Koonin E.V."/>
            <person name="Zdobnov E.M."/>
            <person name="Grigoriev I.V."/>
            <person name="Lynch M."/>
            <person name="Boore J.L."/>
        </authorList>
    </citation>
    <scope>NUCLEOTIDE SEQUENCE [LARGE SCALE GENOMIC DNA]</scope>
</reference>
<dbReference type="GO" id="GO:0005886">
    <property type="term" value="C:plasma membrane"/>
    <property type="evidence" value="ECO:0000318"/>
    <property type="project" value="GO_Central"/>
</dbReference>
<dbReference type="Proteomes" id="UP000000305">
    <property type="component" value="Unassembled WGS sequence"/>
</dbReference>
<evidence type="ECO:0000256" key="4">
    <source>
        <dbReference type="ARBA" id="ARBA00023136"/>
    </source>
</evidence>
<feature type="compositionally biased region" description="Polar residues" evidence="5">
    <location>
        <begin position="586"/>
        <end position="597"/>
    </location>
</feature>
<evidence type="ECO:0000256" key="5">
    <source>
        <dbReference type="SAM" id="MobiDB-lite"/>
    </source>
</evidence>
<dbReference type="KEGG" id="dpx:DAPPUDRAFT_60460"/>
<dbReference type="InParanoid" id="E9HAM3"/>